<proteinExistence type="predicted"/>
<dbReference type="EMBL" id="UINC01088058">
    <property type="protein sequence ID" value="SVC37958.1"/>
    <property type="molecule type" value="Genomic_DNA"/>
</dbReference>
<accession>A0A382LMH4</accession>
<gene>
    <name evidence="1" type="ORF">METZ01_LOCUS290812</name>
</gene>
<dbReference type="AlphaFoldDB" id="A0A382LMH4"/>
<organism evidence="1">
    <name type="scientific">marine metagenome</name>
    <dbReference type="NCBI Taxonomy" id="408172"/>
    <lineage>
        <taxon>unclassified sequences</taxon>
        <taxon>metagenomes</taxon>
        <taxon>ecological metagenomes</taxon>
    </lineage>
</organism>
<name>A0A382LMH4_9ZZZZ</name>
<evidence type="ECO:0000313" key="1">
    <source>
        <dbReference type="EMBL" id="SVC37958.1"/>
    </source>
</evidence>
<protein>
    <submittedName>
        <fullName evidence="1">Uncharacterized protein</fullName>
    </submittedName>
</protein>
<sequence length="32" mass="3793">MVHKFHRLVFGKKFPTSGFEVSLLERNVDNFL</sequence>
<reference evidence="1" key="1">
    <citation type="submission" date="2018-05" db="EMBL/GenBank/DDBJ databases">
        <authorList>
            <person name="Lanie J.A."/>
            <person name="Ng W.-L."/>
            <person name="Kazmierczak K.M."/>
            <person name="Andrzejewski T.M."/>
            <person name="Davidsen T.M."/>
            <person name="Wayne K.J."/>
            <person name="Tettelin H."/>
            <person name="Glass J.I."/>
            <person name="Rusch D."/>
            <person name="Podicherti R."/>
            <person name="Tsui H.-C.T."/>
            <person name="Winkler M.E."/>
        </authorList>
    </citation>
    <scope>NUCLEOTIDE SEQUENCE</scope>
</reference>